<comment type="catalytic activity">
    <reaction evidence="9">
        <text>a lipid X + a UDP-2-N,3-O-bis[(3R)-3-hydroxyacyl]-alpha-D-glucosamine = a lipid A disaccharide + UDP + H(+)</text>
        <dbReference type="Rhea" id="RHEA:67828"/>
        <dbReference type="ChEBI" id="CHEBI:15378"/>
        <dbReference type="ChEBI" id="CHEBI:58223"/>
        <dbReference type="ChEBI" id="CHEBI:137748"/>
        <dbReference type="ChEBI" id="CHEBI:176338"/>
        <dbReference type="ChEBI" id="CHEBI:176343"/>
        <dbReference type="EC" id="2.4.1.182"/>
    </reaction>
</comment>
<protein>
    <recommendedName>
        <fullName evidence="3 10">Lipid-A-disaccharide synthase</fullName>
        <ecNumber evidence="2 10">2.4.1.182</ecNumber>
    </recommendedName>
</protein>
<organism evidence="11 12">
    <name type="scientific">Arcobacter defluvii</name>
    <dbReference type="NCBI Taxonomy" id="873191"/>
    <lineage>
        <taxon>Bacteria</taxon>
        <taxon>Pseudomonadati</taxon>
        <taxon>Campylobacterota</taxon>
        <taxon>Epsilonproteobacteria</taxon>
        <taxon>Campylobacterales</taxon>
        <taxon>Arcobacteraceae</taxon>
        <taxon>Arcobacter</taxon>
    </lineage>
</organism>
<keyword evidence="4" id="KW-0444">Lipid biosynthesis</keyword>
<evidence type="ECO:0000256" key="1">
    <source>
        <dbReference type="ARBA" id="ARBA00002056"/>
    </source>
</evidence>
<dbReference type="RefSeq" id="WP_129011882.1">
    <property type="nucleotide sequence ID" value="NZ_CP053835.1"/>
</dbReference>
<evidence type="ECO:0000256" key="5">
    <source>
        <dbReference type="ARBA" id="ARBA00022556"/>
    </source>
</evidence>
<dbReference type="SUPFAM" id="SSF53756">
    <property type="entry name" value="UDP-Glycosyltransferase/glycogen phosphorylase"/>
    <property type="match status" value="1"/>
</dbReference>
<sequence length="347" mass="40123">MKLLVCAMEASSNVHLKELKKYLNSDVELVGVFDKELGNPLYDLTSLAIMGFVDALKKLRFFFRLRDELVELASSCDKVLLMDSSGFNLPLAKKLRETYPNKEIIYYILPQAWAWKKGRVKKLEAYCSKLCSIIPFESEIYNDKNKITYVGHPLLDEIKEFKTQFQETNKIAFMPGSRKTEITNLMPIFKELIKKIPNKEYILIIPAKFDDAYIKKIYGDISNFTISRNTHQTLKECEYAFICSGTATLEAALIGTPFTLSYIAKKFDFFIGKMFVKLNFVGLANIFFEKMGKKPLHSEFLQEDVNVENLLNDYENLDKKLFFENSKILREYLKNGSSQNVARIIQN</sequence>
<evidence type="ECO:0000256" key="6">
    <source>
        <dbReference type="ARBA" id="ARBA00022676"/>
    </source>
</evidence>
<evidence type="ECO:0000256" key="10">
    <source>
        <dbReference type="NCBIfam" id="TIGR00215"/>
    </source>
</evidence>
<evidence type="ECO:0000256" key="4">
    <source>
        <dbReference type="ARBA" id="ARBA00022516"/>
    </source>
</evidence>
<name>A0AAE7E7Z9_9BACT</name>
<dbReference type="PANTHER" id="PTHR30372:SF4">
    <property type="entry name" value="LIPID-A-DISACCHARIDE SYNTHASE, MITOCHONDRIAL-RELATED"/>
    <property type="match status" value="1"/>
</dbReference>
<proteinExistence type="predicted"/>
<keyword evidence="8" id="KW-0443">Lipid metabolism</keyword>
<dbReference type="GO" id="GO:0005543">
    <property type="term" value="F:phospholipid binding"/>
    <property type="evidence" value="ECO:0007669"/>
    <property type="project" value="TreeGrafter"/>
</dbReference>
<dbReference type="NCBIfam" id="TIGR00215">
    <property type="entry name" value="lpxB"/>
    <property type="match status" value="1"/>
</dbReference>
<gene>
    <name evidence="11" type="primary">lpxB</name>
    <name evidence="11" type="ORF">ADFLV_2876</name>
</gene>
<comment type="function">
    <text evidence="1">Condensation of UDP-2,3-diacylglucosamine and 2,3-diacylglucosamine-1-phosphate to form lipid A disaccharide, a precursor of lipid A, a phosphorylated glycolipid that anchors the lipopolysaccharide to the outer membrane of the cell.</text>
</comment>
<evidence type="ECO:0000256" key="8">
    <source>
        <dbReference type="ARBA" id="ARBA00023098"/>
    </source>
</evidence>
<dbReference type="KEGG" id="adz:ADFLV_2876"/>
<reference evidence="11 12" key="1">
    <citation type="submission" date="2020-05" db="EMBL/GenBank/DDBJ databases">
        <title>Complete genome sequencing of Campylobacter and Arcobacter type strains.</title>
        <authorList>
            <person name="Miller W.G."/>
            <person name="Yee E."/>
        </authorList>
    </citation>
    <scope>NUCLEOTIDE SEQUENCE [LARGE SCALE GENOMIC DNA]</scope>
    <source>
        <strain evidence="11 12">LMG 25694</strain>
    </source>
</reference>
<dbReference type="GO" id="GO:0016020">
    <property type="term" value="C:membrane"/>
    <property type="evidence" value="ECO:0007669"/>
    <property type="project" value="GOC"/>
</dbReference>
<evidence type="ECO:0000256" key="7">
    <source>
        <dbReference type="ARBA" id="ARBA00022679"/>
    </source>
</evidence>
<dbReference type="EMBL" id="CP053835">
    <property type="protein sequence ID" value="QKF78846.1"/>
    <property type="molecule type" value="Genomic_DNA"/>
</dbReference>
<dbReference type="Proteomes" id="UP000503313">
    <property type="component" value="Chromosome"/>
</dbReference>
<keyword evidence="6 11" id="KW-0328">Glycosyltransferase</keyword>
<evidence type="ECO:0000256" key="3">
    <source>
        <dbReference type="ARBA" id="ARBA00020902"/>
    </source>
</evidence>
<evidence type="ECO:0000256" key="2">
    <source>
        <dbReference type="ARBA" id="ARBA00012687"/>
    </source>
</evidence>
<dbReference type="PANTHER" id="PTHR30372">
    <property type="entry name" value="LIPID-A-DISACCHARIDE SYNTHASE"/>
    <property type="match status" value="1"/>
</dbReference>
<dbReference type="GO" id="GO:0009245">
    <property type="term" value="P:lipid A biosynthetic process"/>
    <property type="evidence" value="ECO:0007669"/>
    <property type="project" value="UniProtKB-UniRule"/>
</dbReference>
<evidence type="ECO:0000313" key="11">
    <source>
        <dbReference type="EMBL" id="QKF78846.1"/>
    </source>
</evidence>
<evidence type="ECO:0000256" key="9">
    <source>
        <dbReference type="ARBA" id="ARBA00048975"/>
    </source>
</evidence>
<dbReference type="EC" id="2.4.1.182" evidence="2 10"/>
<accession>A0AAE7E7Z9</accession>
<evidence type="ECO:0000313" key="12">
    <source>
        <dbReference type="Proteomes" id="UP000503313"/>
    </source>
</evidence>
<dbReference type="GO" id="GO:0008915">
    <property type="term" value="F:lipid-A-disaccharide synthase activity"/>
    <property type="evidence" value="ECO:0007669"/>
    <property type="project" value="UniProtKB-UniRule"/>
</dbReference>
<dbReference type="AlphaFoldDB" id="A0AAE7E7Z9"/>
<keyword evidence="7 11" id="KW-0808">Transferase</keyword>
<keyword evidence="5" id="KW-0441">Lipid A biosynthesis</keyword>
<dbReference type="InterPro" id="IPR003835">
    <property type="entry name" value="Glyco_trans_19"/>
</dbReference>
<keyword evidence="12" id="KW-1185">Reference proteome</keyword>
<dbReference type="Pfam" id="PF02684">
    <property type="entry name" value="LpxB"/>
    <property type="match status" value="1"/>
</dbReference>